<keyword evidence="2" id="KW-1185">Reference proteome</keyword>
<accession>A0ABD6DAN2</accession>
<gene>
    <name evidence="1" type="ORF">ACFSBW_10825</name>
</gene>
<evidence type="ECO:0008006" key="3">
    <source>
        <dbReference type="Google" id="ProtNLM"/>
    </source>
</evidence>
<protein>
    <recommendedName>
        <fullName evidence="3">Amphi-Trp domain-containing protein</fullName>
    </recommendedName>
</protein>
<dbReference type="AlphaFoldDB" id="A0ABD6DAN2"/>
<dbReference type="RefSeq" id="WP_256395265.1">
    <property type="nucleotide sequence ID" value="NZ_JANHDJ010000002.1"/>
</dbReference>
<dbReference type="EMBL" id="JBHUDM010000002">
    <property type="protein sequence ID" value="MFD1642365.1"/>
    <property type="molecule type" value="Genomic_DNA"/>
</dbReference>
<sequence>MSTNDSTVEQTETWPELAIGLYERLTGRGAEITYEFDEMRIDVPDRIGEDADHAEWRLDGTVKIRARERDSDE</sequence>
<dbReference type="Proteomes" id="UP001597052">
    <property type="component" value="Unassembled WGS sequence"/>
</dbReference>
<comment type="caution">
    <text evidence="1">The sequence shown here is derived from an EMBL/GenBank/DDBJ whole genome shotgun (WGS) entry which is preliminary data.</text>
</comment>
<organism evidence="1 2">
    <name type="scientific">Halohasta litorea</name>
    <dbReference type="NCBI Taxonomy" id="869891"/>
    <lineage>
        <taxon>Archaea</taxon>
        <taxon>Methanobacteriati</taxon>
        <taxon>Methanobacteriota</taxon>
        <taxon>Stenosarchaea group</taxon>
        <taxon>Halobacteria</taxon>
        <taxon>Halobacteriales</taxon>
        <taxon>Haloferacaceae</taxon>
        <taxon>Halohasta</taxon>
    </lineage>
</organism>
<reference evidence="1 2" key="1">
    <citation type="journal article" date="2019" name="Int. J. Syst. Evol. Microbiol.">
        <title>The Global Catalogue of Microorganisms (GCM) 10K type strain sequencing project: providing services to taxonomists for standard genome sequencing and annotation.</title>
        <authorList>
            <consortium name="The Broad Institute Genomics Platform"/>
            <consortium name="The Broad Institute Genome Sequencing Center for Infectious Disease"/>
            <person name="Wu L."/>
            <person name="Ma J."/>
        </authorList>
    </citation>
    <scope>NUCLEOTIDE SEQUENCE [LARGE SCALE GENOMIC DNA]</scope>
    <source>
        <strain evidence="1 2">CGMCC 1.10593</strain>
    </source>
</reference>
<evidence type="ECO:0000313" key="2">
    <source>
        <dbReference type="Proteomes" id="UP001597052"/>
    </source>
</evidence>
<proteinExistence type="predicted"/>
<name>A0ABD6DAN2_9EURY</name>
<evidence type="ECO:0000313" key="1">
    <source>
        <dbReference type="EMBL" id="MFD1642365.1"/>
    </source>
</evidence>